<keyword evidence="11" id="KW-1185">Reference proteome</keyword>
<feature type="domain" description="SLH" evidence="9">
    <location>
        <begin position="92"/>
        <end position="155"/>
    </location>
</feature>
<dbReference type="InterPro" id="IPR003961">
    <property type="entry name" value="FN3_dom"/>
</dbReference>
<dbReference type="InterPro" id="IPR001119">
    <property type="entry name" value="SLH_dom"/>
</dbReference>
<accession>A0ABZ3C6G6</accession>
<keyword evidence="5" id="KW-0119">Carbohydrate metabolism</keyword>
<dbReference type="PANTHER" id="PTHR31321:SF57">
    <property type="entry name" value="PECTINESTERASE 53-RELATED"/>
    <property type="match status" value="1"/>
</dbReference>
<evidence type="ECO:0000313" key="10">
    <source>
        <dbReference type="EMBL" id="WZW98268.1"/>
    </source>
</evidence>
<evidence type="ECO:0000256" key="7">
    <source>
        <dbReference type="SAM" id="SignalP"/>
    </source>
</evidence>
<evidence type="ECO:0000259" key="8">
    <source>
        <dbReference type="PROSITE" id="PS50853"/>
    </source>
</evidence>
<gene>
    <name evidence="10" type="ORF">PCC79_15475</name>
</gene>
<feature type="domain" description="Fibronectin type-III" evidence="8">
    <location>
        <begin position="548"/>
        <end position="645"/>
    </location>
</feature>
<evidence type="ECO:0000256" key="6">
    <source>
        <dbReference type="PROSITE-ProRule" id="PRU10040"/>
    </source>
</evidence>
<feature type="signal peptide" evidence="7">
    <location>
        <begin position="1"/>
        <end position="31"/>
    </location>
</feature>
<evidence type="ECO:0000256" key="1">
    <source>
        <dbReference type="ARBA" id="ARBA00008891"/>
    </source>
</evidence>
<comment type="similarity">
    <text evidence="1">Belongs to the pectinesterase family.</text>
</comment>
<keyword evidence="4" id="KW-0326">Glycosidase</keyword>
<dbReference type="InterPro" id="IPR013783">
    <property type="entry name" value="Ig-like_fold"/>
</dbReference>
<dbReference type="Gene3D" id="2.160.20.10">
    <property type="entry name" value="Single-stranded right-handed beta-helix, Pectin lyase-like"/>
    <property type="match status" value="2"/>
</dbReference>
<organism evidence="10 11">
    <name type="scientific">Propioniciclava soli</name>
    <dbReference type="NCBI Taxonomy" id="2775081"/>
    <lineage>
        <taxon>Bacteria</taxon>
        <taxon>Bacillati</taxon>
        <taxon>Actinomycetota</taxon>
        <taxon>Actinomycetes</taxon>
        <taxon>Propionibacteriales</taxon>
        <taxon>Propionibacteriaceae</taxon>
        <taxon>Propioniciclava</taxon>
    </lineage>
</organism>
<dbReference type="SUPFAM" id="SSF51126">
    <property type="entry name" value="Pectin lyase-like"/>
    <property type="match status" value="2"/>
</dbReference>
<feature type="active site" evidence="6">
    <location>
        <position position="390"/>
    </location>
</feature>
<feature type="domain" description="SLH" evidence="9">
    <location>
        <begin position="31"/>
        <end position="91"/>
    </location>
</feature>
<name>A0ABZ3C6G6_9ACTN</name>
<dbReference type="CDD" id="cd00063">
    <property type="entry name" value="FN3"/>
    <property type="match status" value="1"/>
</dbReference>
<dbReference type="PROSITE" id="PS51272">
    <property type="entry name" value="SLH"/>
    <property type="match status" value="3"/>
</dbReference>
<keyword evidence="7" id="KW-0732">Signal</keyword>
<dbReference type="InterPro" id="IPR036116">
    <property type="entry name" value="FN3_sf"/>
</dbReference>
<dbReference type="Pfam" id="PF00395">
    <property type="entry name" value="SLH"/>
    <property type="match status" value="3"/>
</dbReference>
<evidence type="ECO:0000256" key="3">
    <source>
        <dbReference type="ARBA" id="ARBA00023085"/>
    </source>
</evidence>
<dbReference type="Gene3D" id="2.60.40.10">
    <property type="entry name" value="Immunoglobulins"/>
    <property type="match status" value="1"/>
</dbReference>
<proteinExistence type="inferred from homology"/>
<dbReference type="RefSeq" id="WP_342372362.1">
    <property type="nucleotide sequence ID" value="NZ_CP115965.1"/>
</dbReference>
<dbReference type="SMART" id="SM00060">
    <property type="entry name" value="FN3"/>
    <property type="match status" value="1"/>
</dbReference>
<dbReference type="InterPro" id="IPR033131">
    <property type="entry name" value="Pectinesterase_Asp_AS"/>
</dbReference>
<keyword evidence="3" id="KW-0063">Aspartyl esterase</keyword>
<evidence type="ECO:0000256" key="4">
    <source>
        <dbReference type="ARBA" id="ARBA00023295"/>
    </source>
</evidence>
<dbReference type="PROSITE" id="PS00503">
    <property type="entry name" value="PECTINESTERASE_2"/>
    <property type="match status" value="2"/>
</dbReference>
<keyword evidence="2" id="KW-0378">Hydrolase</keyword>
<dbReference type="SUPFAM" id="SSF49265">
    <property type="entry name" value="Fibronectin type III"/>
    <property type="match status" value="1"/>
</dbReference>
<evidence type="ECO:0000256" key="5">
    <source>
        <dbReference type="ARBA" id="ARBA00023326"/>
    </source>
</evidence>
<dbReference type="InterPro" id="IPR011050">
    <property type="entry name" value="Pectin_lyase_fold/virulence"/>
</dbReference>
<sequence>MINVRAHLRALILTLSVALGFTLVGVSPASAASRFADVGDDNMYATEIAWLADSGIATGWPDGTFRPYAPVARDAMAAFLYRLFDEPEFTPTGQTFSDVAPDNQFYREIEWLAASGIATGWPDGTFRPYEPVNRDAMAAFLHRAWGAPSYTASGDVFTDVASQNQYVTQIEWLADAGISTGWPDGTFRPVQPIARDAIAAFLYRAVTALGRPGPLAADPLADADVVVAADGSGDVTTVAEAIAQAPSDASAWRIGIRPGTYREVVQLRRSNVTLLGGGGSPADVVITYDNAAGTPKPDGSGTYGTTGSATMLITGNDVTVRNLTIENAFDEAAHDYASEQAVALKTQGDRLVFDTVRLLGDQDTLYADSPAAGRLARSYYVNSFIEGDVDFIFGRGTAVFDRSTLHASDRGSTSNNGYVTAASTDVSLPYGFLITDSTITSDAPAGTFHLGRPWQPSGDAQAIAQVVVRNTVLPDAIAPAPWTDMTSTFSWRNARFAEYGNTGPGAVVNADRPQLTTVEAADHTKFTYLAGPDGWNPTGEQAPADVTAPATPTGLVAEASDGSVVLTWQPVTDADLAGYTLYRVEGAGPVDLASATAVATDLTDTSFRDRGVVNQTAYTWVVTAVDAAGNASAPSAAVTATPVGAVLPAHDVLVAADGSGDYTTVQDALDATAPGTASDPVVIAIKPGVYHELVTVAQSHLTLLGTTGKAADVVLTYDNASGTPTAGGGTLGTSKSQSVKITGSDVTVRDLTIENAFDEAAHDYQAEQAVALHTTGDRLVFTGVRLLGNQDTLLANSPDADVVSRVYFYDSYIEGDVDFIFGRATAVFDASTIHALSRGSNSNNGYLTAASTSDQNPFGFLVVNSRVTSDAPAGTVSLGRPWRGWGDGYTKGGVVYNSRGQVTFRNTELSAAIRTAQPWADMTPLAWTDGRFAEFGNTGAGAAIVDPATRPQLTDAEASDATPRAYLAGSDGWDPVLG</sequence>
<evidence type="ECO:0000259" key="9">
    <source>
        <dbReference type="PROSITE" id="PS51272"/>
    </source>
</evidence>
<dbReference type="InterPro" id="IPR012334">
    <property type="entry name" value="Pectin_lyas_fold"/>
</dbReference>
<dbReference type="Proteomes" id="UP001434337">
    <property type="component" value="Chromosome"/>
</dbReference>
<feature type="chain" id="PRO_5045781812" evidence="7">
    <location>
        <begin position="32"/>
        <end position="978"/>
    </location>
</feature>
<dbReference type="PROSITE" id="PS50853">
    <property type="entry name" value="FN3"/>
    <property type="match status" value="1"/>
</dbReference>
<feature type="domain" description="SLH" evidence="9">
    <location>
        <begin position="156"/>
        <end position="216"/>
    </location>
</feature>
<evidence type="ECO:0000256" key="2">
    <source>
        <dbReference type="ARBA" id="ARBA00022801"/>
    </source>
</evidence>
<reference evidence="10 11" key="1">
    <citation type="journal article" date="2023" name="Environ Microbiome">
        <title>A coral-associated actinobacterium mitigates coral bleaching under heat stress.</title>
        <authorList>
            <person name="Li J."/>
            <person name="Zou Y."/>
            <person name="Li Q."/>
            <person name="Zhang J."/>
            <person name="Bourne D.G."/>
            <person name="Lyu Y."/>
            <person name="Liu C."/>
            <person name="Zhang S."/>
        </authorList>
    </citation>
    <scope>NUCLEOTIDE SEQUENCE [LARGE SCALE GENOMIC DNA]</scope>
    <source>
        <strain evidence="10 11">SCSIO 13291</strain>
    </source>
</reference>
<feature type="active site" evidence="6">
    <location>
        <position position="818"/>
    </location>
</feature>
<dbReference type="EMBL" id="CP115965">
    <property type="protein sequence ID" value="WZW98268.1"/>
    <property type="molecule type" value="Genomic_DNA"/>
</dbReference>
<keyword evidence="5" id="KW-0624">Polysaccharide degradation</keyword>
<dbReference type="Pfam" id="PF01095">
    <property type="entry name" value="Pectinesterase"/>
    <property type="match status" value="2"/>
</dbReference>
<protein>
    <submittedName>
        <fullName evidence="10">Pectinesterase family protein</fullName>
    </submittedName>
</protein>
<dbReference type="InterPro" id="IPR000070">
    <property type="entry name" value="Pectinesterase_cat"/>
</dbReference>
<evidence type="ECO:0000313" key="11">
    <source>
        <dbReference type="Proteomes" id="UP001434337"/>
    </source>
</evidence>
<dbReference type="PANTHER" id="PTHR31321">
    <property type="entry name" value="ACYL-COA THIOESTER HYDROLASE YBHC-RELATED"/>
    <property type="match status" value="1"/>
</dbReference>